<evidence type="ECO:0000313" key="3">
    <source>
        <dbReference type="Proteomes" id="UP000015100"/>
    </source>
</evidence>
<proteinExistence type="predicted"/>
<accession>S8CC22</accession>
<evidence type="ECO:0000256" key="1">
    <source>
        <dbReference type="SAM" id="SignalP"/>
    </source>
</evidence>
<keyword evidence="1" id="KW-0732">Signal</keyword>
<comment type="caution">
    <text evidence="2">The sequence shown here is derived from an EMBL/GenBank/DDBJ whole genome shotgun (WGS) entry which is preliminary data.</text>
</comment>
<evidence type="ECO:0000313" key="2">
    <source>
        <dbReference type="EMBL" id="EPS45277.1"/>
    </source>
</evidence>
<reference evidence="2 3" key="1">
    <citation type="journal article" date="2013" name="PLoS Genet.">
        <title>Genomic mechanisms accounting for the adaptation to parasitism in nematode-trapping fungi.</title>
        <authorList>
            <person name="Meerupati T."/>
            <person name="Andersson K.M."/>
            <person name="Friman E."/>
            <person name="Kumar D."/>
            <person name="Tunlid A."/>
            <person name="Ahren D."/>
        </authorList>
    </citation>
    <scope>NUCLEOTIDE SEQUENCE [LARGE SCALE GENOMIC DNA]</scope>
    <source>
        <strain evidence="2 3">CBS 200.50</strain>
    </source>
</reference>
<organism evidence="2 3">
    <name type="scientific">Dactylellina haptotyla (strain CBS 200.50)</name>
    <name type="common">Nematode-trapping fungus</name>
    <name type="synonym">Monacrosporium haptotylum</name>
    <dbReference type="NCBI Taxonomy" id="1284197"/>
    <lineage>
        <taxon>Eukaryota</taxon>
        <taxon>Fungi</taxon>
        <taxon>Dikarya</taxon>
        <taxon>Ascomycota</taxon>
        <taxon>Pezizomycotina</taxon>
        <taxon>Orbiliomycetes</taxon>
        <taxon>Orbiliales</taxon>
        <taxon>Orbiliaceae</taxon>
        <taxon>Dactylellina</taxon>
    </lineage>
</organism>
<sequence>MKASTISLVFSVMALGASAATDQCSTTQTPDCEYLCPSNGNRGNATEWKCTPGAQIPDKQKCVICPLYTVCPAKWDPECPYTCKYESYNDPTGFCAYVNVSTQGSVCHQCPGNPNATTTTGSPSPPAQTGAASNLQIGSAAIGGFIALLLATF</sequence>
<keyword evidence="3" id="KW-1185">Reference proteome</keyword>
<dbReference type="OrthoDB" id="5420417at2759"/>
<name>S8CC22_DACHA</name>
<reference evidence="3" key="2">
    <citation type="submission" date="2013-04" db="EMBL/GenBank/DDBJ databases">
        <title>Genomic mechanisms accounting for the adaptation to parasitism in nematode-trapping fungi.</title>
        <authorList>
            <person name="Ahren D.G."/>
        </authorList>
    </citation>
    <scope>NUCLEOTIDE SEQUENCE [LARGE SCALE GENOMIC DNA]</scope>
    <source>
        <strain evidence="3">CBS 200.50</strain>
    </source>
</reference>
<feature type="signal peptide" evidence="1">
    <location>
        <begin position="1"/>
        <end position="19"/>
    </location>
</feature>
<protein>
    <recommendedName>
        <fullName evidence="4">4Fe-4S ferredoxin-type domain-containing protein</fullName>
    </recommendedName>
</protein>
<dbReference type="EMBL" id="AQGS01000018">
    <property type="protein sequence ID" value="EPS45277.1"/>
    <property type="molecule type" value="Genomic_DNA"/>
</dbReference>
<dbReference type="Proteomes" id="UP000015100">
    <property type="component" value="Unassembled WGS sequence"/>
</dbReference>
<feature type="chain" id="PRO_5004549015" description="4Fe-4S ferredoxin-type domain-containing protein" evidence="1">
    <location>
        <begin position="20"/>
        <end position="153"/>
    </location>
</feature>
<dbReference type="AlphaFoldDB" id="S8CC22"/>
<gene>
    <name evidence="2" type="ORF">H072_746</name>
</gene>
<dbReference type="HOGENOM" id="CLU_1713173_0_0_1"/>
<evidence type="ECO:0008006" key="4">
    <source>
        <dbReference type="Google" id="ProtNLM"/>
    </source>
</evidence>